<gene>
    <name evidence="2" type="ORF">L4923_27875</name>
</gene>
<reference evidence="2 3" key="1">
    <citation type="submission" date="2022-02" db="EMBL/GenBank/DDBJ databases">
        <title>Draft genome sequence of Mezorhizobium retamae strain IRAMC:0171 isolated from Retama raetam nodules.</title>
        <authorList>
            <person name="Bengaied R."/>
            <person name="Sbissi I."/>
            <person name="Huber K."/>
            <person name="Ghodbane F."/>
            <person name="Nouioui I."/>
            <person name="Tarhouni M."/>
            <person name="Gtari M."/>
        </authorList>
    </citation>
    <scope>NUCLEOTIDE SEQUENCE [LARGE SCALE GENOMIC DNA]</scope>
    <source>
        <strain evidence="2 3">IRAMC:0171</strain>
    </source>
</reference>
<protein>
    <submittedName>
        <fullName evidence="2">Uncharacterized protein</fullName>
    </submittedName>
</protein>
<feature type="transmembrane region" description="Helical" evidence="1">
    <location>
        <begin position="12"/>
        <end position="30"/>
    </location>
</feature>
<dbReference type="EMBL" id="JAKREW010000056">
    <property type="protein sequence ID" value="MCG7508860.1"/>
    <property type="molecule type" value="Genomic_DNA"/>
</dbReference>
<keyword evidence="3" id="KW-1185">Reference proteome</keyword>
<keyword evidence="1" id="KW-0472">Membrane</keyword>
<accession>A0ABS9QNG8</accession>
<comment type="caution">
    <text evidence="2">The sequence shown here is derived from an EMBL/GenBank/DDBJ whole genome shotgun (WGS) entry which is preliminary data.</text>
</comment>
<evidence type="ECO:0000313" key="2">
    <source>
        <dbReference type="EMBL" id="MCG7508860.1"/>
    </source>
</evidence>
<dbReference type="Proteomes" id="UP001201701">
    <property type="component" value="Unassembled WGS sequence"/>
</dbReference>
<sequence>MSALLSFLNSKIGVYAICSLIGAAFIGWVFHEVYEAGRAYERTAMLNRSVIILRERSKTDATVSAMDDAALCAALGGRMSDGSCE</sequence>
<keyword evidence="1" id="KW-1133">Transmembrane helix</keyword>
<dbReference type="RefSeq" id="WP_239370363.1">
    <property type="nucleotide sequence ID" value="NZ_JAKREW010000056.1"/>
</dbReference>
<organism evidence="2 3">
    <name type="scientific">Mesorhizobium retamae</name>
    <dbReference type="NCBI Taxonomy" id="2912854"/>
    <lineage>
        <taxon>Bacteria</taxon>
        <taxon>Pseudomonadati</taxon>
        <taxon>Pseudomonadota</taxon>
        <taxon>Alphaproteobacteria</taxon>
        <taxon>Hyphomicrobiales</taxon>
        <taxon>Phyllobacteriaceae</taxon>
        <taxon>Mesorhizobium</taxon>
    </lineage>
</organism>
<keyword evidence="1" id="KW-0812">Transmembrane</keyword>
<name>A0ABS9QNG8_9HYPH</name>
<proteinExistence type="predicted"/>
<evidence type="ECO:0000256" key="1">
    <source>
        <dbReference type="SAM" id="Phobius"/>
    </source>
</evidence>
<evidence type="ECO:0000313" key="3">
    <source>
        <dbReference type="Proteomes" id="UP001201701"/>
    </source>
</evidence>